<keyword evidence="1 2" id="KW-0378">Hydrolase</keyword>
<evidence type="ECO:0000313" key="2">
    <source>
        <dbReference type="EMBL" id="MBP1964252.1"/>
    </source>
</evidence>
<keyword evidence="3" id="KW-1185">Reference proteome</keyword>
<reference evidence="2 3" key="1">
    <citation type="submission" date="2021-03" db="EMBL/GenBank/DDBJ databases">
        <title>Genomic Encyclopedia of Type Strains, Phase IV (KMG-IV): sequencing the most valuable type-strain genomes for metagenomic binning, comparative biology and taxonomic classification.</title>
        <authorList>
            <person name="Goeker M."/>
        </authorList>
    </citation>
    <scope>NUCLEOTIDE SEQUENCE [LARGE SCALE GENOMIC DNA]</scope>
    <source>
        <strain evidence="2 3">DSM 24950</strain>
    </source>
</reference>
<dbReference type="InterPro" id="IPR008928">
    <property type="entry name" value="6-hairpin_glycosidase_sf"/>
</dbReference>
<dbReference type="GO" id="GO:0102211">
    <property type="term" value="F:unsaturated rhamnogalacturonyl hydrolase activity"/>
    <property type="evidence" value="ECO:0007669"/>
    <property type="project" value="UniProtKB-EC"/>
</dbReference>
<proteinExistence type="predicted"/>
<dbReference type="PANTHER" id="PTHR33886:SF8">
    <property type="entry name" value="UNSATURATED RHAMNOGALACTURONAN HYDROLASE (EUROFUNG)"/>
    <property type="match status" value="1"/>
</dbReference>
<name>A0ABS4HZZ4_9BACL</name>
<dbReference type="PANTHER" id="PTHR33886">
    <property type="entry name" value="UNSATURATED RHAMNOGALACTURONAN HYDROLASE (EUROFUNG)"/>
    <property type="match status" value="1"/>
</dbReference>
<evidence type="ECO:0000256" key="1">
    <source>
        <dbReference type="ARBA" id="ARBA00022801"/>
    </source>
</evidence>
<dbReference type="Gene3D" id="1.50.10.10">
    <property type="match status" value="1"/>
</dbReference>
<comment type="caution">
    <text evidence="2">The sequence shown here is derived from an EMBL/GenBank/DDBJ whole genome shotgun (WGS) entry which is preliminary data.</text>
</comment>
<dbReference type="SUPFAM" id="SSF48208">
    <property type="entry name" value="Six-hairpin glycosidases"/>
    <property type="match status" value="1"/>
</dbReference>
<gene>
    <name evidence="2" type="ORF">J2Z65_003475</name>
</gene>
<dbReference type="Pfam" id="PF07470">
    <property type="entry name" value="Glyco_hydro_88"/>
    <property type="match status" value="1"/>
</dbReference>
<keyword evidence="2" id="KW-0326">Glycosidase</keyword>
<dbReference type="RefSeq" id="WP_167059968.1">
    <property type="nucleotide sequence ID" value="NZ_JAAOZR010000023.1"/>
</dbReference>
<dbReference type="InterPro" id="IPR012341">
    <property type="entry name" value="6hp_glycosidase-like_sf"/>
</dbReference>
<dbReference type="InterPro" id="IPR010905">
    <property type="entry name" value="Glyco_hydro_88"/>
</dbReference>
<dbReference type="EMBL" id="JAGGKV010000008">
    <property type="protein sequence ID" value="MBP1964252.1"/>
    <property type="molecule type" value="Genomic_DNA"/>
</dbReference>
<organism evidence="2 3">
    <name type="scientific">Paenibacillus aceris</name>
    <dbReference type="NCBI Taxonomy" id="869555"/>
    <lineage>
        <taxon>Bacteria</taxon>
        <taxon>Bacillati</taxon>
        <taxon>Bacillota</taxon>
        <taxon>Bacilli</taxon>
        <taxon>Bacillales</taxon>
        <taxon>Paenibacillaceae</taxon>
        <taxon>Paenibacillus</taxon>
    </lineage>
</organism>
<dbReference type="EC" id="3.2.1.172" evidence="2"/>
<evidence type="ECO:0000313" key="3">
    <source>
        <dbReference type="Proteomes" id="UP001519344"/>
    </source>
</evidence>
<sequence length="354" mass="40174">MDIQALFERTALRTLELSNTFPEGSDIPGAIRWYRWDWSIGVAFYGVMKAYEHSHNESYLMRMKEWIDARIEQKIPKICINTNALLLTLLKINEKYPDSRYESVLKTFDQYLMSEGLRTPSQALEHTVIDNNWGLQVWADTVFMSLLYMTHRGIQLSNQSMVDEAMFQLDLHNKLLFDPKEKLFYHGWDDNKRKHIGVHWGRGNAWMTAGMVEILELTGSDSALSKEISGILHQQLEKLSELQHPSGLWRTVMNSENTYLETSVTAGIAYGVLKGVRLGIVDPNYLIMGENALSALLHKVDEEGNVTGGSSGTPVKANEEAYNQIPYEITPFTQGLALLAMSEGLKLKSGRDHS</sequence>
<dbReference type="InterPro" id="IPR052043">
    <property type="entry name" value="PolySaccharide_Degr_Enz"/>
</dbReference>
<accession>A0ABS4HZZ4</accession>
<protein>
    <submittedName>
        <fullName evidence="2">Unsaturated rhamnogalacturonyl hydrolase</fullName>
        <ecNumber evidence="2">3.2.1.172</ecNumber>
    </submittedName>
</protein>
<dbReference type="Proteomes" id="UP001519344">
    <property type="component" value="Unassembled WGS sequence"/>
</dbReference>